<dbReference type="Proteomes" id="UP000830236">
    <property type="component" value="Chromosome"/>
</dbReference>
<dbReference type="EMBL" id="CP097095">
    <property type="protein sequence ID" value="UQF79292.1"/>
    <property type="molecule type" value="Genomic_DNA"/>
</dbReference>
<sequence>MSTLYASSYAPSARQQAPQRRQGAAASSRSPQRQASKSQRQASSPRQASGAVGPGSPSPQQSRQPQNHQSQTRRQSQPQSQQLPDPGRWAGTVAVYAWEIMHGMRQPQHLARWLTPELYDALSRRAQVAARCQAGKPARIPYLYAVRAQASASGWEVSVLLSHDGRIHACACQIQLRHGHWVMTYLHMG</sequence>
<dbReference type="AlphaFoldDB" id="A0A9E7D4P7"/>
<evidence type="ECO:0000313" key="2">
    <source>
        <dbReference type="EMBL" id="UQF79292.1"/>
    </source>
</evidence>
<gene>
    <name evidence="2" type="ORF">M3I41_06805</name>
</gene>
<evidence type="ECO:0000256" key="1">
    <source>
        <dbReference type="SAM" id="MobiDB-lite"/>
    </source>
</evidence>
<feature type="region of interest" description="Disordered" evidence="1">
    <location>
        <begin position="1"/>
        <end position="87"/>
    </location>
</feature>
<evidence type="ECO:0000313" key="3">
    <source>
        <dbReference type="Proteomes" id="UP000830236"/>
    </source>
</evidence>
<dbReference type="KEGG" id="agh:M3I41_06805"/>
<dbReference type="Pfam" id="PF20060">
    <property type="entry name" value="DUF6459"/>
    <property type="match status" value="1"/>
</dbReference>
<reference evidence="2" key="1">
    <citation type="submission" date="2022-05" db="EMBL/GenBank/DDBJ databases">
        <title>Using nanopore sequencing to obtain complete genomes from saliva samples.</title>
        <authorList>
            <person name="Baker J.L."/>
        </authorList>
    </citation>
    <scope>NUCLEOTIDE SEQUENCE</scope>
    <source>
        <strain evidence="2">JCVI-JB-Ag32</strain>
    </source>
</reference>
<proteinExistence type="predicted"/>
<protein>
    <submittedName>
        <fullName evidence="2">Rv3235 family protein</fullName>
    </submittedName>
</protein>
<name>A0A9E7D4P7_9ACTO</name>
<accession>A0A9E7D4P7</accession>
<dbReference type="InterPro" id="IPR045596">
    <property type="entry name" value="DUF6459"/>
</dbReference>
<organism evidence="2 3">
    <name type="scientific">Actinomyces graevenitzii</name>
    <dbReference type="NCBI Taxonomy" id="55565"/>
    <lineage>
        <taxon>Bacteria</taxon>
        <taxon>Bacillati</taxon>
        <taxon>Actinomycetota</taxon>
        <taxon>Actinomycetes</taxon>
        <taxon>Actinomycetales</taxon>
        <taxon>Actinomycetaceae</taxon>
        <taxon>Actinomyces</taxon>
    </lineage>
</organism>
<feature type="compositionally biased region" description="Low complexity" evidence="1">
    <location>
        <begin position="1"/>
        <end position="82"/>
    </location>
</feature>